<accession>A7SCZ2</accession>
<dbReference type="HOGENOM" id="CLU_040300_1_0_1"/>
<feature type="region of interest" description="Disordered" evidence="1">
    <location>
        <begin position="1"/>
        <end position="40"/>
    </location>
</feature>
<dbReference type="InterPro" id="IPR010736">
    <property type="entry name" value="SHIPPO-rpt"/>
</dbReference>
<evidence type="ECO:0000256" key="1">
    <source>
        <dbReference type="SAM" id="MobiDB-lite"/>
    </source>
</evidence>
<keyword evidence="3" id="KW-1185">Reference proteome</keyword>
<dbReference type="Proteomes" id="UP000001593">
    <property type="component" value="Unassembled WGS sequence"/>
</dbReference>
<feature type="compositionally biased region" description="Polar residues" evidence="1">
    <location>
        <begin position="8"/>
        <end position="17"/>
    </location>
</feature>
<dbReference type="AlphaFoldDB" id="A7SCZ2"/>
<dbReference type="InterPro" id="IPR051291">
    <property type="entry name" value="CIMAP"/>
</dbReference>
<feature type="region of interest" description="Disordered" evidence="1">
    <location>
        <begin position="137"/>
        <end position="175"/>
    </location>
</feature>
<proteinExistence type="predicted"/>
<feature type="region of interest" description="Disordered" evidence="1">
    <location>
        <begin position="81"/>
        <end position="111"/>
    </location>
</feature>
<dbReference type="Pfam" id="PF07004">
    <property type="entry name" value="SHIPPO-rpt"/>
    <property type="match status" value="7"/>
</dbReference>
<feature type="region of interest" description="Disordered" evidence="1">
    <location>
        <begin position="489"/>
        <end position="512"/>
    </location>
</feature>
<protein>
    <recommendedName>
        <fullName evidence="4">Sperm-tail PG-rich repeat-containing protein 2</fullName>
    </recommendedName>
</protein>
<dbReference type="STRING" id="45351.A7SCZ2"/>
<dbReference type="eggNOG" id="ENOG502QT7V">
    <property type="taxonomic scope" value="Eukaryota"/>
</dbReference>
<dbReference type="PANTHER" id="PTHR21580:SF60">
    <property type="entry name" value="SPERM-TAIL PG-RICH REPEAT-CONTAINING PROTEIN 2"/>
    <property type="match status" value="1"/>
</dbReference>
<feature type="region of interest" description="Disordered" evidence="1">
    <location>
        <begin position="421"/>
        <end position="441"/>
    </location>
</feature>
<reference evidence="2 3" key="1">
    <citation type="journal article" date="2007" name="Science">
        <title>Sea anemone genome reveals ancestral eumetazoan gene repertoire and genomic organization.</title>
        <authorList>
            <person name="Putnam N.H."/>
            <person name="Srivastava M."/>
            <person name="Hellsten U."/>
            <person name="Dirks B."/>
            <person name="Chapman J."/>
            <person name="Salamov A."/>
            <person name="Terry A."/>
            <person name="Shapiro H."/>
            <person name="Lindquist E."/>
            <person name="Kapitonov V.V."/>
            <person name="Jurka J."/>
            <person name="Genikhovich G."/>
            <person name="Grigoriev I.V."/>
            <person name="Lucas S.M."/>
            <person name="Steele R.E."/>
            <person name="Finnerty J.R."/>
            <person name="Technau U."/>
            <person name="Martindale M.Q."/>
            <person name="Rokhsar D.S."/>
        </authorList>
    </citation>
    <scope>NUCLEOTIDE SEQUENCE [LARGE SCALE GENOMIC DNA]</scope>
    <source>
        <strain evidence="3">CH2 X CH6</strain>
    </source>
</reference>
<dbReference type="EMBL" id="DS469626">
    <property type="protein sequence ID" value="EDO38402.1"/>
    <property type="molecule type" value="Genomic_DNA"/>
</dbReference>
<dbReference type="PhylomeDB" id="A7SCZ2"/>
<dbReference type="KEGG" id="nve:5509981"/>
<feature type="region of interest" description="Disordered" evidence="1">
    <location>
        <begin position="333"/>
        <end position="358"/>
    </location>
</feature>
<name>A7SCZ2_NEMVE</name>
<evidence type="ECO:0008006" key="4">
    <source>
        <dbReference type="Google" id="ProtNLM"/>
    </source>
</evidence>
<dbReference type="InParanoid" id="A7SCZ2"/>
<evidence type="ECO:0000313" key="2">
    <source>
        <dbReference type="EMBL" id="EDO38402.1"/>
    </source>
</evidence>
<gene>
    <name evidence="2" type="ORF">NEMVEDRAFT_v1g244395</name>
</gene>
<sequence length="577" mass="63518">MYDRAPRTLTQPLSSTADAVGPGTYDPPEPGRRKYDGYAPFSSMTGRETFLDIQDSVVAAPGPGQYDPQLVQHHISGGHTLANRSSRFTSKPVKTPGPGAYNLQKKGDWLKDGGGRRGEGVGDMGDVALFKTSRVTFKRKPDPPSIPSPGKAYGYEESTDGSLRPQEMPHKDSSMGPAYYQVKHDDDPVTRKYGKGTNFSNRTSKRLQFKGNAGPGPGDYNPYQDPGIKVPMDIIVEESRKQPFESALPRYHQVIVQEEEKKAVPGPGKYEIKSQFEVVPRPTLQDDPVINAPFGTQSKRFFDDRQNNPAPGAYNNPKNALEVLKRTTGLKRSPFGQTSVRFEGKPHHSKKTPGPGAYNITDMTSELLRKAHLESTRKGAFGSTSHRIAPMTRRHEDHLPGPAHYLTTAEKNKKEIQLSSTFQSTTGRLHTPPGVVMDVPPPGSYDVSKSYDSTQGRVMYPYAQSKNRNTKRTGAFNSTASRFSDKRRVPMEETDPGPGHYDAVSSGKPGGLMVTRDTRFKPLKSDVPGPGAYELNPIQAHTVLKGTFNTTLNNPIVPNYEDMEGRTPSKQAFLLGM</sequence>
<evidence type="ECO:0000313" key="3">
    <source>
        <dbReference type="Proteomes" id="UP000001593"/>
    </source>
</evidence>
<dbReference type="PANTHER" id="PTHR21580">
    <property type="entry name" value="SHIPPO-1-RELATED"/>
    <property type="match status" value="1"/>
</dbReference>
<dbReference type="OrthoDB" id="406368at2759"/>
<organism evidence="2 3">
    <name type="scientific">Nematostella vectensis</name>
    <name type="common">Starlet sea anemone</name>
    <dbReference type="NCBI Taxonomy" id="45351"/>
    <lineage>
        <taxon>Eukaryota</taxon>
        <taxon>Metazoa</taxon>
        <taxon>Cnidaria</taxon>
        <taxon>Anthozoa</taxon>
        <taxon>Hexacorallia</taxon>
        <taxon>Actiniaria</taxon>
        <taxon>Edwardsiidae</taxon>
        <taxon>Nematostella</taxon>
    </lineage>
</organism>
<dbReference type="OMA" id="NDPRHAL"/>